<evidence type="ECO:0000313" key="9">
    <source>
        <dbReference type="EMBL" id="MBH1940102.1"/>
    </source>
</evidence>
<dbReference type="Pfam" id="PF10437">
    <property type="entry name" value="Lip_prot_lig_C"/>
    <property type="match status" value="1"/>
</dbReference>
<evidence type="ECO:0000256" key="4">
    <source>
        <dbReference type="ARBA" id="ARBA00022598"/>
    </source>
</evidence>
<evidence type="ECO:0000259" key="8">
    <source>
        <dbReference type="PROSITE" id="PS51733"/>
    </source>
</evidence>
<dbReference type="InterPro" id="IPR004562">
    <property type="entry name" value="LipoylTrfase_LipoateP_Ligase"/>
</dbReference>
<dbReference type="Pfam" id="PF21948">
    <property type="entry name" value="LplA-B_cat"/>
    <property type="match status" value="1"/>
</dbReference>
<dbReference type="GO" id="GO:0009249">
    <property type="term" value="P:protein lipoylation"/>
    <property type="evidence" value="ECO:0007669"/>
    <property type="project" value="InterPro"/>
</dbReference>
<dbReference type="InterPro" id="IPR004143">
    <property type="entry name" value="BPL_LPL_catalytic"/>
</dbReference>
<dbReference type="InterPro" id="IPR019491">
    <property type="entry name" value="Lipoate_protein_ligase_C"/>
</dbReference>
<comment type="pathway">
    <text evidence="2">Protein modification; protein lipoylation via exogenous pathway; protein N(6)-(lipoyl)lysine from lipoate: step 1/2.</text>
</comment>
<dbReference type="EC" id="6.3.1.20" evidence="3"/>
<dbReference type="Gene3D" id="3.30.930.10">
    <property type="entry name" value="Bira Bifunctional Protein, Domain 2"/>
    <property type="match status" value="1"/>
</dbReference>
<gene>
    <name evidence="9" type="ORF">I5677_04235</name>
</gene>
<keyword evidence="4 9" id="KW-0436">Ligase</keyword>
<dbReference type="InterPro" id="IPR045864">
    <property type="entry name" value="aa-tRNA-synth_II/BPL/LPL"/>
</dbReference>
<comment type="catalytic activity">
    <reaction evidence="7">
        <text>L-lysyl-[lipoyl-carrier protein] + (R)-lipoate + ATP = N(6)-[(R)-lipoyl]-L-lysyl-[lipoyl-carrier protein] + AMP + diphosphate + H(+)</text>
        <dbReference type="Rhea" id="RHEA:49288"/>
        <dbReference type="Rhea" id="RHEA-COMP:10500"/>
        <dbReference type="Rhea" id="RHEA-COMP:10502"/>
        <dbReference type="ChEBI" id="CHEBI:15378"/>
        <dbReference type="ChEBI" id="CHEBI:29969"/>
        <dbReference type="ChEBI" id="CHEBI:30616"/>
        <dbReference type="ChEBI" id="CHEBI:33019"/>
        <dbReference type="ChEBI" id="CHEBI:83088"/>
        <dbReference type="ChEBI" id="CHEBI:83099"/>
        <dbReference type="ChEBI" id="CHEBI:456215"/>
        <dbReference type="EC" id="6.3.1.20"/>
    </reaction>
</comment>
<dbReference type="CDD" id="cd16443">
    <property type="entry name" value="LplA"/>
    <property type="match status" value="1"/>
</dbReference>
<keyword evidence="6" id="KW-0067">ATP-binding</keyword>
<evidence type="ECO:0000256" key="6">
    <source>
        <dbReference type="ARBA" id="ARBA00022840"/>
    </source>
</evidence>
<dbReference type="SUPFAM" id="SSF82649">
    <property type="entry name" value="SufE/NifU"/>
    <property type="match status" value="1"/>
</dbReference>
<dbReference type="AlphaFoldDB" id="A0A8J7HBK9"/>
<dbReference type="NCBIfam" id="TIGR00545">
    <property type="entry name" value="lipoyltrans"/>
    <property type="match status" value="1"/>
</dbReference>
<dbReference type="RefSeq" id="WP_197660323.1">
    <property type="nucleotide sequence ID" value="NZ_JAEAGR010000003.1"/>
</dbReference>
<accession>A0A8J7HBK9</accession>
<dbReference type="Gene3D" id="3.30.390.50">
    <property type="entry name" value="CO dehydrogenase flavoprotein, C-terminal domain"/>
    <property type="match status" value="1"/>
</dbReference>
<sequence length="331" mass="38252">MINQIQYIITTQTNPYENLALEEYLLEKVGDNEVILYLWQNEKTVVIGKNQNPWKECRIKELTTDGGRLVRRLSGGGAVFHDMGNLNFTFLATKENYDVDRQMEVILKAVNNLGIPAIKTGRNDITVEDRKFSGNAFYSDGNQCYHHGTLLVEVDMSKLSTYLNVSRDKLVSKGVASVKSRVVNLKEYHSNLDIDRMKKELIQAFGQVYGLVPNKMELSQMNPIEIEHKKERFASWEWNFGKKQEFNYSFGKRFTWGDIDIKLQIESGVIKECVAYSDALETSFFEQLPIFLLGCTFHTDEMIRSLKQMQLSDDTIMIQEDIISLIREERL</sequence>
<dbReference type="UniPathway" id="UPA00537">
    <property type="reaction ID" value="UER00594"/>
</dbReference>
<keyword evidence="10" id="KW-1185">Reference proteome</keyword>
<evidence type="ECO:0000313" key="10">
    <source>
        <dbReference type="Proteomes" id="UP000623269"/>
    </source>
</evidence>
<dbReference type="SUPFAM" id="SSF55681">
    <property type="entry name" value="Class II aaRS and biotin synthetases"/>
    <property type="match status" value="1"/>
</dbReference>
<evidence type="ECO:0000256" key="3">
    <source>
        <dbReference type="ARBA" id="ARBA00012367"/>
    </source>
</evidence>
<dbReference type="GO" id="GO:0005524">
    <property type="term" value="F:ATP binding"/>
    <property type="evidence" value="ECO:0007669"/>
    <property type="project" value="UniProtKB-KW"/>
</dbReference>
<protein>
    <recommendedName>
        <fullName evidence="3">lipoate--protein ligase</fullName>
        <ecNumber evidence="3">6.3.1.20</ecNumber>
    </recommendedName>
</protein>
<comment type="caution">
    <text evidence="9">The sequence shown here is derived from an EMBL/GenBank/DDBJ whole genome shotgun (WGS) entry which is preliminary data.</text>
</comment>
<keyword evidence="5" id="KW-0547">Nucleotide-binding</keyword>
<comment type="pathway">
    <text evidence="1">Protein modification; protein lipoylation via exogenous pathway; protein N(6)-(lipoyl)lysine from lipoate: step 2/2.</text>
</comment>
<evidence type="ECO:0000256" key="7">
    <source>
        <dbReference type="ARBA" id="ARBA00048037"/>
    </source>
</evidence>
<organism evidence="9 10">
    <name type="scientific">Mobilitalea sibirica</name>
    <dbReference type="NCBI Taxonomy" id="1462919"/>
    <lineage>
        <taxon>Bacteria</taxon>
        <taxon>Bacillati</taxon>
        <taxon>Bacillota</taxon>
        <taxon>Clostridia</taxon>
        <taxon>Lachnospirales</taxon>
        <taxon>Lachnospiraceae</taxon>
        <taxon>Mobilitalea</taxon>
    </lineage>
</organism>
<name>A0A8J7HBK9_9FIRM</name>
<proteinExistence type="predicted"/>
<dbReference type="PANTHER" id="PTHR12561">
    <property type="entry name" value="LIPOATE-PROTEIN LIGASE"/>
    <property type="match status" value="1"/>
</dbReference>
<dbReference type="PROSITE" id="PS51733">
    <property type="entry name" value="BPL_LPL_CATALYTIC"/>
    <property type="match status" value="1"/>
</dbReference>
<dbReference type="GO" id="GO:0017118">
    <property type="term" value="F:lipoyltransferase activity"/>
    <property type="evidence" value="ECO:0007669"/>
    <property type="project" value="TreeGrafter"/>
</dbReference>
<dbReference type="GO" id="GO:0005737">
    <property type="term" value="C:cytoplasm"/>
    <property type="evidence" value="ECO:0007669"/>
    <property type="project" value="TreeGrafter"/>
</dbReference>
<feature type="domain" description="BPL/LPL catalytic" evidence="8">
    <location>
        <begin position="30"/>
        <end position="213"/>
    </location>
</feature>
<dbReference type="EMBL" id="JAEAGR010000003">
    <property type="protein sequence ID" value="MBH1940102.1"/>
    <property type="molecule type" value="Genomic_DNA"/>
</dbReference>
<evidence type="ECO:0000256" key="5">
    <source>
        <dbReference type="ARBA" id="ARBA00022741"/>
    </source>
</evidence>
<dbReference type="GO" id="GO:0016979">
    <property type="term" value="F:lipoate-protein ligase activity"/>
    <property type="evidence" value="ECO:0007669"/>
    <property type="project" value="UniProtKB-EC"/>
</dbReference>
<evidence type="ECO:0000256" key="2">
    <source>
        <dbReference type="ARBA" id="ARBA00005124"/>
    </source>
</evidence>
<reference evidence="9" key="1">
    <citation type="submission" date="2020-12" db="EMBL/GenBank/DDBJ databases">
        <title>M. sibirica DSM 26468T genome.</title>
        <authorList>
            <person name="Thieme N."/>
            <person name="Rettenmaier R."/>
            <person name="Zverlov V."/>
            <person name="Liebl W."/>
        </authorList>
    </citation>
    <scope>NUCLEOTIDE SEQUENCE</scope>
    <source>
        <strain evidence="9">DSM 26468</strain>
    </source>
</reference>
<dbReference type="PANTHER" id="PTHR12561:SF3">
    <property type="entry name" value="LIPOYLTRANSFERASE 1, MITOCHONDRIAL"/>
    <property type="match status" value="1"/>
</dbReference>
<dbReference type="Proteomes" id="UP000623269">
    <property type="component" value="Unassembled WGS sequence"/>
</dbReference>
<evidence type="ECO:0000256" key="1">
    <source>
        <dbReference type="ARBA" id="ARBA00005085"/>
    </source>
</evidence>